<feature type="transmembrane region" description="Helical" evidence="1">
    <location>
        <begin position="65"/>
        <end position="83"/>
    </location>
</feature>
<comment type="caution">
    <text evidence="2">The sequence shown here is derived from an EMBL/GenBank/DDBJ whole genome shotgun (WGS) entry which is preliminary data.</text>
</comment>
<evidence type="ECO:0000256" key="1">
    <source>
        <dbReference type="SAM" id="Phobius"/>
    </source>
</evidence>
<organism evidence="2 3">
    <name type="scientific">Flavobacterium silvaticum</name>
    <dbReference type="NCBI Taxonomy" id="1852020"/>
    <lineage>
        <taxon>Bacteria</taxon>
        <taxon>Pseudomonadati</taxon>
        <taxon>Bacteroidota</taxon>
        <taxon>Flavobacteriia</taxon>
        <taxon>Flavobacteriales</taxon>
        <taxon>Flavobacteriaceae</taxon>
        <taxon>Flavobacterium</taxon>
    </lineage>
</organism>
<keyword evidence="3" id="KW-1185">Reference proteome</keyword>
<evidence type="ECO:0000313" key="3">
    <source>
        <dbReference type="Proteomes" id="UP000712080"/>
    </source>
</evidence>
<feature type="transmembrane region" description="Helical" evidence="1">
    <location>
        <begin position="37"/>
        <end position="58"/>
    </location>
</feature>
<proteinExistence type="predicted"/>
<dbReference type="AlphaFoldDB" id="A0A972JGG1"/>
<keyword evidence="1" id="KW-0472">Membrane</keyword>
<name>A0A972JGG1_9FLAO</name>
<feature type="transmembrane region" description="Helical" evidence="1">
    <location>
        <begin position="89"/>
        <end position="107"/>
    </location>
</feature>
<protein>
    <submittedName>
        <fullName evidence="2">Uncharacterized protein</fullName>
    </submittedName>
</protein>
<dbReference type="EMBL" id="JAAMPU010000107">
    <property type="protein sequence ID" value="NMH29009.1"/>
    <property type="molecule type" value="Genomic_DNA"/>
</dbReference>
<dbReference type="RefSeq" id="WP_169528108.1">
    <property type="nucleotide sequence ID" value="NZ_JAAMPU010000107.1"/>
</dbReference>
<keyword evidence="1" id="KW-1133">Transmembrane helix</keyword>
<evidence type="ECO:0000313" key="2">
    <source>
        <dbReference type="EMBL" id="NMH29009.1"/>
    </source>
</evidence>
<sequence length="118" mass="14068">MKKRMLTFYLASVFLNAVIPIFLTLTGEKREGEKQLFYLMVFGWAILSLVFYAFYFIIPAFVQRWERYAGIFFPSVLYCILLFWETGLIGIIGANFIWNILLCYFLWRYENKNRTGVV</sequence>
<keyword evidence="1" id="KW-0812">Transmembrane</keyword>
<feature type="transmembrane region" description="Helical" evidence="1">
    <location>
        <begin position="7"/>
        <end position="25"/>
    </location>
</feature>
<reference evidence="2" key="1">
    <citation type="submission" date="2020-02" db="EMBL/GenBank/DDBJ databases">
        <title>Flavobacterium sp. genome.</title>
        <authorList>
            <person name="Jung H.S."/>
            <person name="Baek J.H."/>
            <person name="Jeon C.O."/>
        </authorList>
    </citation>
    <scope>NUCLEOTIDE SEQUENCE</scope>
    <source>
        <strain evidence="2">SE-s28</strain>
    </source>
</reference>
<gene>
    <name evidence="2" type="ORF">G6047_13270</name>
</gene>
<dbReference type="Proteomes" id="UP000712080">
    <property type="component" value="Unassembled WGS sequence"/>
</dbReference>
<accession>A0A972JGG1</accession>